<feature type="coiled-coil region" evidence="3">
    <location>
        <begin position="340"/>
        <end position="367"/>
    </location>
</feature>
<dbReference type="EC" id="2.7.7.65" evidence="1"/>
<keyword evidence="4" id="KW-1133">Transmembrane helix</keyword>
<dbReference type="InterPro" id="IPR000160">
    <property type="entry name" value="GGDEF_dom"/>
</dbReference>
<evidence type="ECO:0000313" key="6">
    <source>
        <dbReference type="EMBL" id="MBW8189829.1"/>
    </source>
</evidence>
<dbReference type="SUPFAM" id="SSF48452">
    <property type="entry name" value="TPR-like"/>
    <property type="match status" value="1"/>
</dbReference>
<reference evidence="6" key="1">
    <citation type="submission" date="2021-07" db="EMBL/GenBank/DDBJ databases">
        <title>Neiella marina sp. nov., isolated from the intestinal content of sea cucumber Apostichopus japonicus.</title>
        <authorList>
            <person name="Bai X."/>
        </authorList>
    </citation>
    <scope>NUCLEOTIDE SEQUENCE</scope>
    <source>
        <strain evidence="6">126</strain>
    </source>
</reference>
<dbReference type="InterPro" id="IPR011990">
    <property type="entry name" value="TPR-like_helical_dom_sf"/>
</dbReference>
<keyword evidence="3" id="KW-0175">Coiled coil</keyword>
<feature type="domain" description="GGDEF" evidence="5">
    <location>
        <begin position="440"/>
        <end position="573"/>
    </location>
</feature>
<keyword evidence="4" id="KW-0472">Membrane</keyword>
<protein>
    <recommendedName>
        <fullName evidence="1">diguanylate cyclase</fullName>
        <ecNumber evidence="1">2.7.7.65</ecNumber>
    </recommendedName>
</protein>
<comment type="caution">
    <text evidence="6">The sequence shown here is derived from an EMBL/GenBank/DDBJ whole genome shotgun (WGS) entry which is preliminary data.</text>
</comment>
<dbReference type="GO" id="GO:0052621">
    <property type="term" value="F:diguanylate cyclase activity"/>
    <property type="evidence" value="ECO:0007669"/>
    <property type="project" value="UniProtKB-EC"/>
</dbReference>
<dbReference type="InterPro" id="IPR019734">
    <property type="entry name" value="TPR_rpt"/>
</dbReference>
<dbReference type="InterPro" id="IPR029787">
    <property type="entry name" value="Nucleotide_cyclase"/>
</dbReference>
<dbReference type="NCBIfam" id="TIGR00254">
    <property type="entry name" value="GGDEF"/>
    <property type="match status" value="1"/>
</dbReference>
<dbReference type="Gene3D" id="3.30.70.270">
    <property type="match status" value="1"/>
</dbReference>
<dbReference type="CDD" id="cd01949">
    <property type="entry name" value="GGDEF"/>
    <property type="match status" value="1"/>
</dbReference>
<dbReference type="EMBL" id="JAHZSS010000002">
    <property type="protein sequence ID" value="MBW8189829.1"/>
    <property type="molecule type" value="Genomic_DNA"/>
</dbReference>
<evidence type="ECO:0000256" key="3">
    <source>
        <dbReference type="SAM" id="Coils"/>
    </source>
</evidence>
<evidence type="ECO:0000313" key="7">
    <source>
        <dbReference type="Proteomes" id="UP001166251"/>
    </source>
</evidence>
<gene>
    <name evidence="6" type="ORF">K0504_02180</name>
</gene>
<name>A0ABS7EBX8_9GAMM</name>
<keyword evidence="4" id="KW-0812">Transmembrane</keyword>
<accession>A0ABS7EBX8</accession>
<evidence type="ECO:0000256" key="1">
    <source>
        <dbReference type="ARBA" id="ARBA00012528"/>
    </source>
</evidence>
<dbReference type="Pfam" id="PF00990">
    <property type="entry name" value="GGDEF"/>
    <property type="match status" value="1"/>
</dbReference>
<dbReference type="PANTHER" id="PTHR45138:SF9">
    <property type="entry name" value="DIGUANYLATE CYCLASE DGCM-RELATED"/>
    <property type="match status" value="1"/>
</dbReference>
<dbReference type="PANTHER" id="PTHR45138">
    <property type="entry name" value="REGULATORY COMPONENTS OF SENSORY TRANSDUCTION SYSTEM"/>
    <property type="match status" value="1"/>
</dbReference>
<organism evidence="6 7">
    <name type="scientific">Neiella holothuriorum</name>
    <dbReference type="NCBI Taxonomy" id="2870530"/>
    <lineage>
        <taxon>Bacteria</taxon>
        <taxon>Pseudomonadati</taxon>
        <taxon>Pseudomonadota</taxon>
        <taxon>Gammaproteobacteria</taxon>
        <taxon>Alteromonadales</taxon>
        <taxon>Echinimonadaceae</taxon>
        <taxon>Neiella</taxon>
    </lineage>
</organism>
<keyword evidence="6" id="KW-0808">Transferase</keyword>
<dbReference type="SUPFAM" id="SSF55073">
    <property type="entry name" value="Nucleotide cyclase"/>
    <property type="match status" value="1"/>
</dbReference>
<comment type="catalytic activity">
    <reaction evidence="2">
        <text>2 GTP = 3',3'-c-di-GMP + 2 diphosphate</text>
        <dbReference type="Rhea" id="RHEA:24898"/>
        <dbReference type="ChEBI" id="CHEBI:33019"/>
        <dbReference type="ChEBI" id="CHEBI:37565"/>
        <dbReference type="ChEBI" id="CHEBI:58805"/>
        <dbReference type="EC" id="2.7.7.65"/>
    </reaction>
</comment>
<keyword evidence="7" id="KW-1185">Reference proteome</keyword>
<evidence type="ECO:0000256" key="2">
    <source>
        <dbReference type="ARBA" id="ARBA00034247"/>
    </source>
</evidence>
<evidence type="ECO:0000256" key="4">
    <source>
        <dbReference type="SAM" id="Phobius"/>
    </source>
</evidence>
<proteinExistence type="predicted"/>
<dbReference type="Gene3D" id="1.25.40.10">
    <property type="entry name" value="Tetratricopeptide repeat domain"/>
    <property type="match status" value="1"/>
</dbReference>
<dbReference type="SMART" id="SM00267">
    <property type="entry name" value="GGDEF"/>
    <property type="match status" value="1"/>
</dbReference>
<dbReference type="Proteomes" id="UP001166251">
    <property type="component" value="Unassembled WGS sequence"/>
</dbReference>
<evidence type="ECO:0000259" key="5">
    <source>
        <dbReference type="PROSITE" id="PS50887"/>
    </source>
</evidence>
<dbReference type="PROSITE" id="PS50887">
    <property type="entry name" value="GGDEF"/>
    <property type="match status" value="1"/>
</dbReference>
<dbReference type="InterPro" id="IPR050469">
    <property type="entry name" value="Diguanylate_Cyclase"/>
</dbReference>
<dbReference type="InterPro" id="IPR043128">
    <property type="entry name" value="Rev_trsase/Diguanyl_cyclase"/>
</dbReference>
<feature type="transmembrane region" description="Helical" evidence="4">
    <location>
        <begin position="380"/>
        <end position="397"/>
    </location>
</feature>
<dbReference type="RefSeq" id="WP_220102517.1">
    <property type="nucleotide sequence ID" value="NZ_JAHZSS010000002.1"/>
</dbReference>
<keyword evidence="6" id="KW-0548">Nucleotidyltransferase</keyword>
<sequence length="589" mass="65571">MVRFFSYICIGWLVLCSGVKAEEQIPTNELIAQGLQVRSEDPARMAIVITELEARSLSSTETYYLTFFQGYSEALQGNFDGAEVTLEPLFEQPIPHDLKVLVTNTLVNVYSARGNWLKGLETIDVLTQLIAGAEKTSEDYQNALAVKAIFYNQIEQYKLGLTHATELFGLADNTRRRCVATILMIDALNKLNLPLSPNTLLTDSKAECSGFPMLSAFATAVRAERHLVDGALDMVVAILQPKIAEFEAADYPPLIIDANYVLANAYWQLEQKNQAVALLSRLTDFDIVDVNKARLSSAYQLLADIRRAEGDLNAAIELMDKHAELRHSYLNNVTSKLMAYQLAQQQITEKENEIMLLSSQNELLETKEKLLAANVENDRLFISLLCFALLVLCMFMYRTRRNHTRLKQLAEYDALTGVFNRGHFTQLAGTALEYAQDSKQAVSMVLFDLDLFKKINDTYGHACGDWALKQVAEACQQVARHNDVFARIGGEEFCILLLGCDCDVAMDVAEKCRVAIEQIDTKPSGYNFTIRASFGVSDNQLSGYKLGRMLADADEALYCAKSSGRNTVSLYDPGAEETALLRPDGSPVT</sequence>
<dbReference type="Pfam" id="PF13181">
    <property type="entry name" value="TPR_8"/>
    <property type="match status" value="1"/>
</dbReference>